<evidence type="ECO:0000313" key="1">
    <source>
        <dbReference type="EMBL" id="MBF8808013.1"/>
    </source>
</evidence>
<gene>
    <name evidence="1" type="ORF">IC227_06295</name>
</gene>
<dbReference type="AlphaFoldDB" id="A0A931AVS7"/>
<keyword evidence="2" id="KW-1185">Reference proteome</keyword>
<name>A0A931AVS7_9ENTE</name>
<sequence>MEWVARYNCESMEKKAKLEPQSISNNGVGNAVYHASFVLWVEESDL</sequence>
<organism evidence="1 2">
    <name type="scientific">Enterococcus lacertideformus</name>
    <dbReference type="NCBI Taxonomy" id="2771493"/>
    <lineage>
        <taxon>Bacteria</taxon>
        <taxon>Bacillati</taxon>
        <taxon>Bacillota</taxon>
        <taxon>Bacilli</taxon>
        <taxon>Lactobacillales</taxon>
        <taxon>Enterococcaceae</taxon>
        <taxon>Enterococcus</taxon>
    </lineage>
</organism>
<evidence type="ECO:0000313" key="2">
    <source>
        <dbReference type="Proteomes" id="UP000637757"/>
    </source>
</evidence>
<protein>
    <submittedName>
        <fullName evidence="1">Uncharacterized protein</fullName>
    </submittedName>
</protein>
<dbReference type="Proteomes" id="UP000637757">
    <property type="component" value="Unassembled WGS sequence"/>
</dbReference>
<dbReference type="EMBL" id="JADAKE010000016">
    <property type="protein sequence ID" value="MBF8808013.1"/>
    <property type="molecule type" value="Genomic_DNA"/>
</dbReference>
<comment type="caution">
    <text evidence="1">The sequence shown here is derived from an EMBL/GenBank/DDBJ whole genome shotgun (WGS) entry which is preliminary data.</text>
</comment>
<accession>A0A931AVS7</accession>
<proteinExistence type="predicted"/>
<reference evidence="1" key="1">
    <citation type="submission" date="2020-09" db="EMBL/GenBank/DDBJ databases">
        <title>Genomic insights into the novelty and pathogenicity of a unique biofilm-forming Enterococcus sp. bacteria (Enterococcus lacertideformus) identified in reptiles.</title>
        <authorList>
            <person name="Agius J.E."/>
            <person name="Phalen D.N."/>
            <person name="Rose K."/>
            <person name="Eden J.-S."/>
        </authorList>
    </citation>
    <scope>NUCLEOTIDE SEQUENCE</scope>
    <source>
        <strain evidence="1">PHRS 0518</strain>
    </source>
</reference>